<dbReference type="GO" id="GO:0006338">
    <property type="term" value="P:chromatin remodeling"/>
    <property type="evidence" value="ECO:0007669"/>
    <property type="project" value="InterPro"/>
</dbReference>
<name>A0A067ZYD1_NILLU</name>
<evidence type="ECO:0000256" key="6">
    <source>
        <dbReference type="ARBA" id="ARBA00067416"/>
    </source>
</evidence>
<dbReference type="PANTHER" id="PTHR12855">
    <property type="entry name" value="DNA METHYLTRANSFERASE 1-ASSOCIATED PROTEIN 1 FAMILY MEMBER"/>
    <property type="match status" value="1"/>
</dbReference>
<keyword evidence="10" id="KW-0808">Transferase</keyword>
<keyword evidence="2" id="KW-0156">Chromatin regulator</keyword>
<protein>
    <recommendedName>
        <fullName evidence="6">DNA methyltransferase 1-associated protein 1</fullName>
    </recommendedName>
</protein>
<evidence type="ECO:0000256" key="2">
    <source>
        <dbReference type="ARBA" id="ARBA00022853"/>
    </source>
</evidence>
<feature type="domain" description="DNA methyltransferase 1-associated 1" evidence="8">
    <location>
        <begin position="243"/>
        <end position="405"/>
    </location>
</feature>
<dbReference type="InterPro" id="IPR008468">
    <property type="entry name" value="DMAP1"/>
</dbReference>
<dbReference type="Pfam" id="PF16282">
    <property type="entry name" value="SANT_DAMP1_like"/>
    <property type="match status" value="1"/>
</dbReference>
<accession>A0A067ZYD1</accession>
<dbReference type="GO" id="GO:0032259">
    <property type="term" value="P:methylation"/>
    <property type="evidence" value="ECO:0007669"/>
    <property type="project" value="UniProtKB-KW"/>
</dbReference>
<comment type="subcellular location">
    <subcellularLocation>
        <location evidence="1">Nucleus</location>
    </subcellularLocation>
</comment>
<evidence type="ECO:0000256" key="1">
    <source>
        <dbReference type="ARBA" id="ARBA00004123"/>
    </source>
</evidence>
<evidence type="ECO:0000259" key="9">
    <source>
        <dbReference type="Pfam" id="PF16282"/>
    </source>
</evidence>
<evidence type="ECO:0000256" key="4">
    <source>
        <dbReference type="ARBA" id="ARBA00023163"/>
    </source>
</evidence>
<feature type="compositionally biased region" description="Basic residues" evidence="7">
    <location>
        <begin position="288"/>
        <end position="297"/>
    </location>
</feature>
<keyword evidence="5" id="KW-0539">Nucleus</keyword>
<dbReference type="Pfam" id="PF05499">
    <property type="entry name" value="DMAP1"/>
    <property type="match status" value="1"/>
</dbReference>
<reference evidence="10" key="1">
    <citation type="submission" date="2013-06" db="EMBL/GenBank/DDBJ databases">
        <title>Feeding-based RNA interference of a trehalose phosphate synthase gene in the brown planthopper,Nilaparvata lugens.</title>
        <authorList>
            <person name="Yanru X."/>
            <person name="Fei L."/>
        </authorList>
    </citation>
    <scope>NUCLEOTIDE SEQUENCE</scope>
</reference>
<feature type="region of interest" description="Disordered" evidence="7">
    <location>
        <begin position="1"/>
        <end position="50"/>
    </location>
</feature>
<keyword evidence="4" id="KW-0804">Transcription</keyword>
<dbReference type="EMBL" id="KF294267">
    <property type="protein sequence ID" value="AHZ08395.1"/>
    <property type="molecule type" value="mRNA"/>
</dbReference>
<feature type="region of interest" description="Disordered" evidence="7">
    <location>
        <begin position="258"/>
        <end position="297"/>
    </location>
</feature>
<evidence type="ECO:0000256" key="3">
    <source>
        <dbReference type="ARBA" id="ARBA00023015"/>
    </source>
</evidence>
<dbReference type="GO" id="GO:0000122">
    <property type="term" value="P:negative regulation of transcription by RNA polymerase II"/>
    <property type="evidence" value="ECO:0007669"/>
    <property type="project" value="TreeGrafter"/>
</dbReference>
<feature type="compositionally biased region" description="Basic and acidic residues" evidence="7">
    <location>
        <begin position="258"/>
        <end position="267"/>
    </location>
</feature>
<keyword evidence="10" id="KW-0489">Methyltransferase</keyword>
<dbReference type="GO" id="GO:0000812">
    <property type="term" value="C:Swr1 complex"/>
    <property type="evidence" value="ECO:0007669"/>
    <property type="project" value="TreeGrafter"/>
</dbReference>
<feature type="domain" description="DAMP1 SANT/Myb-like" evidence="9">
    <location>
        <begin position="123"/>
        <end position="201"/>
    </location>
</feature>
<dbReference type="OrthoDB" id="19740at2759"/>
<sequence length="448" mass="51355">MTTDVRDILDLEQAPTPELTKEAILGTTADKQKKKLSLSQPAPKSSRRPEGMHREVFALLYTDSKDAPPLFQTDTGSGYKQMKAKLGMRKVRPWKWMPFTNPARKDGAIFHHWRRLADEGKEYPFAKFNKQVPIPNYTDSEYLQHLHSEFWTRSETDHLFDLCRRFDLRFGVVKDRWDTAKFPERTIEDLKERYYSICGSLTKARAGSGTPETKVFVFDADHERRRKEQLKRPYDRTPEQIEEEQSLLNELRKIEARKKERDKKTQDLQKLITAADSQSDPRKQEKKFPKKKLQHQTRPRIDTNALELAGIKFPDTKTTGVTVRSQRMKLPSSLGNKKTKVIEQLSQELGIELNPIPTEQVCQHYNELRSDMVLLHELKIALSTCEFELQTLRHQFEAFAPGKTLTIPSTLFGESQGGADSTSGLSKQKAGSTEIIDVVGSPGAPSNN</sequence>
<feature type="compositionally biased region" description="Polar residues" evidence="7">
    <location>
        <begin position="410"/>
        <end position="431"/>
    </location>
</feature>
<dbReference type="PANTHER" id="PTHR12855:SF10">
    <property type="entry name" value="DNA METHYLTRANSFERASE 1-ASSOCIATED PROTEIN 1"/>
    <property type="match status" value="1"/>
</dbReference>
<dbReference type="InterPro" id="IPR032563">
    <property type="entry name" value="DAMP1_SANT-like"/>
</dbReference>
<evidence type="ECO:0000259" key="8">
    <source>
        <dbReference type="Pfam" id="PF05499"/>
    </source>
</evidence>
<dbReference type="Gene3D" id="1.10.10.60">
    <property type="entry name" value="Homeodomain-like"/>
    <property type="match status" value="1"/>
</dbReference>
<feature type="region of interest" description="Disordered" evidence="7">
    <location>
        <begin position="410"/>
        <end position="448"/>
    </location>
</feature>
<dbReference type="GO" id="GO:0003714">
    <property type="term" value="F:transcription corepressor activity"/>
    <property type="evidence" value="ECO:0007669"/>
    <property type="project" value="TreeGrafter"/>
</dbReference>
<evidence type="ECO:0000313" key="10">
    <source>
        <dbReference type="EMBL" id="AHZ08395.1"/>
    </source>
</evidence>
<organism evidence="10">
    <name type="scientific">Nilaparvata lugens</name>
    <name type="common">Brown planthopper</name>
    <dbReference type="NCBI Taxonomy" id="108931"/>
    <lineage>
        <taxon>Eukaryota</taxon>
        <taxon>Metazoa</taxon>
        <taxon>Ecdysozoa</taxon>
        <taxon>Arthropoda</taxon>
        <taxon>Hexapoda</taxon>
        <taxon>Insecta</taxon>
        <taxon>Pterygota</taxon>
        <taxon>Neoptera</taxon>
        <taxon>Paraneoptera</taxon>
        <taxon>Hemiptera</taxon>
        <taxon>Auchenorrhyncha</taxon>
        <taxon>Fulgoroidea</taxon>
        <taxon>Delphacidae</taxon>
        <taxon>Delphacinae</taxon>
        <taxon>Nilaparvata</taxon>
    </lineage>
</organism>
<dbReference type="FunFam" id="1.10.10.60:FF:000087">
    <property type="entry name" value="DNA methyltransferase 1-associated protein 1"/>
    <property type="match status" value="1"/>
</dbReference>
<dbReference type="AlphaFoldDB" id="A0A067ZYD1"/>
<proteinExistence type="evidence at transcript level"/>
<dbReference type="GO" id="GO:0008168">
    <property type="term" value="F:methyltransferase activity"/>
    <property type="evidence" value="ECO:0007669"/>
    <property type="project" value="UniProtKB-KW"/>
</dbReference>
<evidence type="ECO:0000256" key="7">
    <source>
        <dbReference type="SAM" id="MobiDB-lite"/>
    </source>
</evidence>
<keyword evidence="3" id="KW-0805">Transcription regulation</keyword>
<dbReference type="InterPro" id="IPR027109">
    <property type="entry name" value="Swc4/Dmap1"/>
</dbReference>
<evidence type="ECO:0000256" key="5">
    <source>
        <dbReference type="ARBA" id="ARBA00023242"/>
    </source>
</evidence>
<dbReference type="GO" id="GO:0035267">
    <property type="term" value="C:NuA4 histone acetyltransferase complex"/>
    <property type="evidence" value="ECO:0007669"/>
    <property type="project" value="InterPro"/>
</dbReference>
<dbReference type="GO" id="GO:0006281">
    <property type="term" value="P:DNA repair"/>
    <property type="evidence" value="ECO:0007669"/>
    <property type="project" value="InterPro"/>
</dbReference>